<dbReference type="EMBL" id="BMWD01000025">
    <property type="protein sequence ID" value="GGX83810.1"/>
    <property type="molecule type" value="Genomic_DNA"/>
</dbReference>
<evidence type="ECO:0000256" key="1">
    <source>
        <dbReference type="SAM" id="MobiDB-lite"/>
    </source>
</evidence>
<dbReference type="RefSeq" id="WP_190038664.1">
    <property type="nucleotide sequence ID" value="NZ_BMWD01000025.1"/>
</dbReference>
<dbReference type="AlphaFoldDB" id="A0A918NNN4"/>
<reference evidence="2" key="1">
    <citation type="journal article" date="2014" name="Int. J. Syst. Evol. Microbiol.">
        <title>Complete genome sequence of Corynebacterium casei LMG S-19264T (=DSM 44701T), isolated from a smear-ripened cheese.</title>
        <authorList>
            <consortium name="US DOE Joint Genome Institute (JGI-PGF)"/>
            <person name="Walter F."/>
            <person name="Albersmeier A."/>
            <person name="Kalinowski J."/>
            <person name="Ruckert C."/>
        </authorList>
    </citation>
    <scope>NUCLEOTIDE SEQUENCE</scope>
    <source>
        <strain evidence="2">JCM 4956</strain>
    </source>
</reference>
<organism evidence="2 3">
    <name type="scientific">Streptomyces fructofermentans</name>
    <dbReference type="NCBI Taxonomy" id="152141"/>
    <lineage>
        <taxon>Bacteria</taxon>
        <taxon>Bacillati</taxon>
        <taxon>Actinomycetota</taxon>
        <taxon>Actinomycetes</taxon>
        <taxon>Kitasatosporales</taxon>
        <taxon>Streptomycetaceae</taxon>
        <taxon>Streptomyces</taxon>
    </lineage>
</organism>
<comment type="caution">
    <text evidence="2">The sequence shown here is derived from an EMBL/GenBank/DDBJ whole genome shotgun (WGS) entry which is preliminary data.</text>
</comment>
<keyword evidence="3" id="KW-1185">Reference proteome</keyword>
<evidence type="ECO:0000313" key="3">
    <source>
        <dbReference type="Proteomes" id="UP000645555"/>
    </source>
</evidence>
<reference evidence="2" key="2">
    <citation type="submission" date="2020-09" db="EMBL/GenBank/DDBJ databases">
        <authorList>
            <person name="Sun Q."/>
            <person name="Ohkuma M."/>
        </authorList>
    </citation>
    <scope>NUCLEOTIDE SEQUENCE</scope>
    <source>
        <strain evidence="2">JCM 4956</strain>
    </source>
</reference>
<name>A0A918NNN4_9ACTN</name>
<accession>A0A918NNN4</accession>
<dbReference type="Proteomes" id="UP000645555">
    <property type="component" value="Unassembled WGS sequence"/>
</dbReference>
<gene>
    <name evidence="2" type="ORF">GCM10010515_59230</name>
</gene>
<proteinExistence type="predicted"/>
<sequence length="101" mass="11066">MNPPTARSQDGRPSWYEIRLQGRLDPRWATWFDGMTLTAGSDGTTLLRGPVVDQTALHGLLQRLRDVGLPLVAVTRVQPGPRENGPTPPRSRAPENPDSGD</sequence>
<feature type="region of interest" description="Disordered" evidence="1">
    <location>
        <begin position="76"/>
        <end position="101"/>
    </location>
</feature>
<protein>
    <submittedName>
        <fullName evidence="2">Uncharacterized protein</fullName>
    </submittedName>
</protein>
<evidence type="ECO:0000313" key="2">
    <source>
        <dbReference type="EMBL" id="GGX83810.1"/>
    </source>
</evidence>